<dbReference type="GeneTree" id="ENSGT00940000180654"/>
<evidence type="ECO:0000313" key="3">
    <source>
        <dbReference type="Proteomes" id="UP000261420"/>
    </source>
</evidence>
<proteinExistence type="predicted"/>
<reference evidence="2" key="1">
    <citation type="submission" date="2025-08" db="UniProtKB">
        <authorList>
            <consortium name="Ensembl"/>
        </authorList>
    </citation>
    <scope>IDENTIFICATION</scope>
</reference>
<name>A0A3B4TV73_SERDU</name>
<evidence type="ECO:0000313" key="2">
    <source>
        <dbReference type="Ensembl" id="ENSSDUP00000010176.1"/>
    </source>
</evidence>
<keyword evidence="1" id="KW-0472">Membrane</keyword>
<keyword evidence="1" id="KW-1133">Transmembrane helix</keyword>
<feature type="transmembrane region" description="Helical" evidence="1">
    <location>
        <begin position="53"/>
        <end position="74"/>
    </location>
</feature>
<keyword evidence="1" id="KW-0812">Transmembrane</keyword>
<reference evidence="2" key="2">
    <citation type="submission" date="2025-09" db="UniProtKB">
        <authorList>
            <consortium name="Ensembl"/>
        </authorList>
    </citation>
    <scope>IDENTIFICATION</scope>
</reference>
<dbReference type="AlphaFoldDB" id="A0A3B4TV73"/>
<accession>A0A3B4TV73</accession>
<feature type="transmembrane region" description="Helical" evidence="1">
    <location>
        <begin position="26"/>
        <end position="46"/>
    </location>
</feature>
<organism evidence="2 3">
    <name type="scientific">Seriola dumerili</name>
    <name type="common">Greater amberjack</name>
    <name type="synonym">Caranx dumerili</name>
    <dbReference type="NCBI Taxonomy" id="41447"/>
    <lineage>
        <taxon>Eukaryota</taxon>
        <taxon>Metazoa</taxon>
        <taxon>Chordata</taxon>
        <taxon>Craniata</taxon>
        <taxon>Vertebrata</taxon>
        <taxon>Euteleostomi</taxon>
        <taxon>Actinopterygii</taxon>
        <taxon>Neopterygii</taxon>
        <taxon>Teleostei</taxon>
        <taxon>Neoteleostei</taxon>
        <taxon>Acanthomorphata</taxon>
        <taxon>Carangaria</taxon>
        <taxon>Carangiformes</taxon>
        <taxon>Carangidae</taxon>
        <taxon>Seriola</taxon>
    </lineage>
</organism>
<sequence>QNPICWNKIRKQIKLRILFKAEKDRAAVTLSLAAMMAVTLSLMLAVRLSLATMLAVALSLAAMMAVALSLMLAVTLSLAAMMFVALSLAAMTAVALSLAAMNGRRIVRPFMLHLLLIRHMEGKPSAHAHLCELHYIKHNQLPLSQLLQVWRGRGGYGGGGSLFTGKIVLQGSEEVTDDWHTPRLPQHLLPLLPVHVPHVGVMFGETKDSGEE</sequence>
<feature type="transmembrane region" description="Helical" evidence="1">
    <location>
        <begin position="80"/>
        <end position="101"/>
    </location>
</feature>
<dbReference type="Ensembl" id="ENSSDUT00000010369.1">
    <property type="protein sequence ID" value="ENSSDUP00000010176.1"/>
    <property type="gene ID" value="ENSSDUG00000007448.1"/>
</dbReference>
<dbReference type="Proteomes" id="UP000261420">
    <property type="component" value="Unplaced"/>
</dbReference>
<protein>
    <submittedName>
        <fullName evidence="2">Uncharacterized protein</fullName>
    </submittedName>
</protein>
<evidence type="ECO:0000256" key="1">
    <source>
        <dbReference type="SAM" id="Phobius"/>
    </source>
</evidence>
<keyword evidence="3" id="KW-1185">Reference proteome</keyword>